<reference evidence="3" key="1">
    <citation type="submission" date="2015-12" db="EMBL/GenBank/DDBJ databases">
        <title>Complete genome sequence of Pandoraea norimbergensis DSM 11628.</title>
        <authorList>
            <person name="Ee R."/>
            <person name="Lim Y.-L."/>
            <person name="Yong D."/>
            <person name="Yin W.-F."/>
            <person name="Chan K.-G."/>
        </authorList>
    </citation>
    <scope>NUCLEOTIDE SEQUENCE [LARGE SCALE GENOMIC DNA]</scope>
    <source>
        <strain evidence="3">DSM 11628</strain>
    </source>
</reference>
<feature type="region of interest" description="Disordered" evidence="1">
    <location>
        <begin position="1"/>
        <end position="65"/>
    </location>
</feature>
<proteinExistence type="predicted"/>
<gene>
    <name evidence="2" type="ORF">AT302_23355</name>
</gene>
<protein>
    <submittedName>
        <fullName evidence="2">Uncharacterized protein</fullName>
    </submittedName>
</protein>
<dbReference type="EMBL" id="CP013480">
    <property type="protein sequence ID" value="ALS62287.1"/>
    <property type="molecule type" value="Genomic_DNA"/>
</dbReference>
<organism evidence="2 3">
    <name type="scientific">Pandoraea norimbergensis</name>
    <dbReference type="NCBI Taxonomy" id="93219"/>
    <lineage>
        <taxon>Bacteria</taxon>
        <taxon>Pseudomonadati</taxon>
        <taxon>Pseudomonadota</taxon>
        <taxon>Betaproteobacteria</taxon>
        <taxon>Burkholderiales</taxon>
        <taxon>Burkholderiaceae</taxon>
        <taxon>Pandoraea</taxon>
    </lineage>
</organism>
<accession>A0ABM5WNU9</accession>
<evidence type="ECO:0000313" key="3">
    <source>
        <dbReference type="Proteomes" id="UP000060277"/>
    </source>
</evidence>
<dbReference type="Proteomes" id="UP000060277">
    <property type="component" value="Chromosome"/>
</dbReference>
<dbReference type="RefSeq" id="WP_058379150.1">
    <property type="nucleotide sequence ID" value="NZ_CP013480.3"/>
</dbReference>
<evidence type="ECO:0000313" key="2">
    <source>
        <dbReference type="EMBL" id="ALS62287.1"/>
    </source>
</evidence>
<sequence length="65" mass="7052">MTSAPTTVLDGVQPEQAVRDGMSQTTYRATRPERSRFVSTPATESHAPAEQAQPARRIQIGPTDV</sequence>
<evidence type="ECO:0000256" key="1">
    <source>
        <dbReference type="SAM" id="MobiDB-lite"/>
    </source>
</evidence>
<keyword evidence="3" id="KW-1185">Reference proteome</keyword>
<name>A0ABM5WNU9_9BURK</name>